<comment type="caution">
    <text evidence="1">The sequence shown here is derived from an EMBL/GenBank/DDBJ whole genome shotgun (WGS) entry which is preliminary data.</text>
</comment>
<evidence type="ECO:0000313" key="2">
    <source>
        <dbReference type="Proteomes" id="UP000265520"/>
    </source>
</evidence>
<dbReference type="EMBL" id="LXQA010710633">
    <property type="protein sequence ID" value="MCI67167.1"/>
    <property type="molecule type" value="Genomic_DNA"/>
</dbReference>
<accession>A0A392U342</accession>
<organism evidence="1 2">
    <name type="scientific">Trifolium medium</name>
    <dbReference type="NCBI Taxonomy" id="97028"/>
    <lineage>
        <taxon>Eukaryota</taxon>
        <taxon>Viridiplantae</taxon>
        <taxon>Streptophyta</taxon>
        <taxon>Embryophyta</taxon>
        <taxon>Tracheophyta</taxon>
        <taxon>Spermatophyta</taxon>
        <taxon>Magnoliopsida</taxon>
        <taxon>eudicotyledons</taxon>
        <taxon>Gunneridae</taxon>
        <taxon>Pentapetalae</taxon>
        <taxon>rosids</taxon>
        <taxon>fabids</taxon>
        <taxon>Fabales</taxon>
        <taxon>Fabaceae</taxon>
        <taxon>Papilionoideae</taxon>
        <taxon>50 kb inversion clade</taxon>
        <taxon>NPAAA clade</taxon>
        <taxon>Hologalegina</taxon>
        <taxon>IRL clade</taxon>
        <taxon>Trifolieae</taxon>
        <taxon>Trifolium</taxon>
    </lineage>
</organism>
<proteinExistence type="predicted"/>
<evidence type="ECO:0000313" key="1">
    <source>
        <dbReference type="EMBL" id="MCI67167.1"/>
    </source>
</evidence>
<dbReference type="Proteomes" id="UP000265520">
    <property type="component" value="Unassembled WGS sequence"/>
</dbReference>
<keyword evidence="2" id="KW-1185">Reference proteome</keyword>
<protein>
    <submittedName>
        <fullName evidence="1">Uncharacterized protein</fullName>
    </submittedName>
</protein>
<name>A0A392U342_9FABA</name>
<reference evidence="1 2" key="1">
    <citation type="journal article" date="2018" name="Front. Plant Sci.">
        <title>Red Clover (Trifolium pratense) and Zigzag Clover (T. medium) - A Picture of Genomic Similarities and Differences.</title>
        <authorList>
            <person name="Dluhosova J."/>
            <person name="Istvanek J."/>
            <person name="Nedelnik J."/>
            <person name="Repkova J."/>
        </authorList>
    </citation>
    <scope>NUCLEOTIDE SEQUENCE [LARGE SCALE GENOMIC DNA]</scope>
    <source>
        <strain evidence="2">cv. 10/8</strain>
        <tissue evidence="1">Leaf</tissue>
    </source>
</reference>
<sequence>MARALRASKEQEGVVSGICASRRSTGVARQSAAEGLESLY</sequence>
<dbReference type="AlphaFoldDB" id="A0A392U342"/>